<dbReference type="PROSITE" id="PS51257">
    <property type="entry name" value="PROKAR_LIPOPROTEIN"/>
    <property type="match status" value="1"/>
</dbReference>
<name>A0ABU7AXR3_9TELE</name>
<reference evidence="2 3" key="1">
    <citation type="submission" date="2021-07" db="EMBL/GenBank/DDBJ databases">
        <authorList>
            <person name="Palmer J.M."/>
        </authorList>
    </citation>
    <scope>NUCLEOTIDE SEQUENCE [LARGE SCALE GENOMIC DNA]</scope>
    <source>
        <strain evidence="2 3">AT_MEX2019</strain>
        <tissue evidence="2">Muscle</tissue>
    </source>
</reference>
<keyword evidence="1" id="KW-0732">Signal</keyword>
<sequence length="122" mass="14074">MLTDREEESTAAPLFFLLACASFLCNADLECSTTTRSKQKQLHLVPDCLLTHRSVTLGEKKPEGEPEDEENNVNLCCMQRMSDELLLRLLLVVFFICEKKNHFNTVVLIYFILLYAIKFNQK</sequence>
<feature type="signal peptide" evidence="1">
    <location>
        <begin position="1"/>
        <end position="27"/>
    </location>
</feature>
<evidence type="ECO:0000256" key="1">
    <source>
        <dbReference type="SAM" id="SignalP"/>
    </source>
</evidence>
<dbReference type="Proteomes" id="UP001345963">
    <property type="component" value="Unassembled WGS sequence"/>
</dbReference>
<proteinExistence type="predicted"/>
<dbReference type="EMBL" id="JAHUTI010032333">
    <property type="protein sequence ID" value="MED6243011.1"/>
    <property type="molecule type" value="Genomic_DNA"/>
</dbReference>
<feature type="chain" id="PRO_5045883988" description="Secreted protein" evidence="1">
    <location>
        <begin position="28"/>
        <end position="122"/>
    </location>
</feature>
<protein>
    <recommendedName>
        <fullName evidence="4">Secreted protein</fullName>
    </recommendedName>
</protein>
<organism evidence="2 3">
    <name type="scientific">Ataeniobius toweri</name>
    <dbReference type="NCBI Taxonomy" id="208326"/>
    <lineage>
        <taxon>Eukaryota</taxon>
        <taxon>Metazoa</taxon>
        <taxon>Chordata</taxon>
        <taxon>Craniata</taxon>
        <taxon>Vertebrata</taxon>
        <taxon>Euteleostomi</taxon>
        <taxon>Actinopterygii</taxon>
        <taxon>Neopterygii</taxon>
        <taxon>Teleostei</taxon>
        <taxon>Neoteleostei</taxon>
        <taxon>Acanthomorphata</taxon>
        <taxon>Ovalentaria</taxon>
        <taxon>Atherinomorphae</taxon>
        <taxon>Cyprinodontiformes</taxon>
        <taxon>Goodeidae</taxon>
        <taxon>Ataeniobius</taxon>
    </lineage>
</organism>
<accession>A0ABU7AXR3</accession>
<keyword evidence="3" id="KW-1185">Reference proteome</keyword>
<evidence type="ECO:0000313" key="3">
    <source>
        <dbReference type="Proteomes" id="UP001345963"/>
    </source>
</evidence>
<comment type="caution">
    <text evidence="2">The sequence shown here is derived from an EMBL/GenBank/DDBJ whole genome shotgun (WGS) entry which is preliminary data.</text>
</comment>
<evidence type="ECO:0000313" key="2">
    <source>
        <dbReference type="EMBL" id="MED6243011.1"/>
    </source>
</evidence>
<gene>
    <name evidence="2" type="ORF">ATANTOWER_013440</name>
</gene>
<evidence type="ECO:0008006" key="4">
    <source>
        <dbReference type="Google" id="ProtNLM"/>
    </source>
</evidence>